<evidence type="ECO:0000256" key="3">
    <source>
        <dbReference type="ARBA" id="ARBA00022989"/>
    </source>
</evidence>
<dbReference type="PANTHER" id="PTHR46082:SF11">
    <property type="entry name" value="AAA+ ATPASE DOMAIN-CONTAINING PROTEIN-RELATED"/>
    <property type="match status" value="1"/>
</dbReference>
<evidence type="ECO:0008006" key="8">
    <source>
        <dbReference type="Google" id="ProtNLM"/>
    </source>
</evidence>
<accession>A0A9P8KYC4</accession>
<keyword evidence="7" id="KW-1185">Reference proteome</keyword>
<dbReference type="GO" id="GO:0003824">
    <property type="term" value="F:catalytic activity"/>
    <property type="evidence" value="ECO:0007669"/>
    <property type="project" value="InterPro"/>
</dbReference>
<dbReference type="Proteomes" id="UP000698800">
    <property type="component" value="Unassembled WGS sequence"/>
</dbReference>
<reference evidence="6" key="1">
    <citation type="submission" date="2021-03" db="EMBL/GenBank/DDBJ databases">
        <title>Comparative genomics and phylogenomic investigation of the class Geoglossomycetes provide insights into ecological specialization and systematics.</title>
        <authorList>
            <person name="Melie T."/>
            <person name="Pirro S."/>
            <person name="Miller A.N."/>
            <person name="Quandt A."/>
        </authorList>
    </citation>
    <scope>NUCLEOTIDE SEQUENCE</scope>
    <source>
        <strain evidence="6">GBOQ0MN5Z8</strain>
    </source>
</reference>
<evidence type="ECO:0000256" key="2">
    <source>
        <dbReference type="ARBA" id="ARBA00022692"/>
    </source>
</evidence>
<evidence type="ECO:0000256" key="4">
    <source>
        <dbReference type="ARBA" id="ARBA00023136"/>
    </source>
</evidence>
<keyword evidence="2 5" id="KW-0812">Transmembrane</keyword>
<comment type="subcellular location">
    <subcellularLocation>
        <location evidence="1">Membrane</location>
        <topology evidence="1">Multi-pass membrane protein</topology>
    </subcellularLocation>
</comment>
<comment type="caution">
    <text evidence="6">The sequence shown here is derived from an EMBL/GenBank/DDBJ whole genome shotgun (WGS) entry which is preliminary data.</text>
</comment>
<dbReference type="InterPro" id="IPR045863">
    <property type="entry name" value="CorA_TM1_TM2"/>
</dbReference>
<feature type="transmembrane region" description="Helical" evidence="5">
    <location>
        <begin position="210"/>
        <end position="230"/>
    </location>
</feature>
<dbReference type="InterPro" id="IPR002523">
    <property type="entry name" value="MgTranspt_CorA/ZnTranspt_ZntB"/>
</dbReference>
<evidence type="ECO:0000256" key="5">
    <source>
        <dbReference type="SAM" id="Phobius"/>
    </source>
</evidence>
<dbReference type="OrthoDB" id="5207033at2759"/>
<evidence type="ECO:0000313" key="6">
    <source>
        <dbReference type="EMBL" id="KAH0537613.1"/>
    </source>
</evidence>
<protein>
    <recommendedName>
        <fullName evidence="8">Nucleoside phosphorylase domain-containing protein</fullName>
    </recommendedName>
</protein>
<organism evidence="6 7">
    <name type="scientific">Glutinoglossum americanum</name>
    <dbReference type="NCBI Taxonomy" id="1670608"/>
    <lineage>
        <taxon>Eukaryota</taxon>
        <taxon>Fungi</taxon>
        <taxon>Dikarya</taxon>
        <taxon>Ascomycota</taxon>
        <taxon>Pezizomycotina</taxon>
        <taxon>Geoglossomycetes</taxon>
        <taxon>Geoglossales</taxon>
        <taxon>Geoglossaceae</taxon>
        <taxon>Glutinoglossum</taxon>
    </lineage>
</organism>
<dbReference type="Gene3D" id="1.20.58.340">
    <property type="entry name" value="Magnesium transport protein CorA, transmembrane region"/>
    <property type="match status" value="1"/>
</dbReference>
<dbReference type="AlphaFoldDB" id="A0A9P8KYC4"/>
<dbReference type="InterPro" id="IPR053137">
    <property type="entry name" value="NLR-like"/>
</dbReference>
<dbReference type="EMBL" id="JAGHQL010000137">
    <property type="protein sequence ID" value="KAH0537613.1"/>
    <property type="molecule type" value="Genomic_DNA"/>
</dbReference>
<dbReference type="InterPro" id="IPR035994">
    <property type="entry name" value="Nucleoside_phosphorylase_sf"/>
</dbReference>
<dbReference type="SUPFAM" id="SSF144083">
    <property type="entry name" value="Magnesium transport protein CorA, transmembrane region"/>
    <property type="match status" value="1"/>
</dbReference>
<name>A0A9P8KYC4_9PEZI</name>
<sequence>MKVSFQSALSSVDNIDLSDPYSMFSIIIYELLSLYNDSVWSLRNHICGVEKTRPQDPNYPLLHEIARHAIHVSETLSVALESIKALQQQHQDDSTQYFQCHSRRNKVHSHFQFQLRFLHALLLRSESNKARIQNEITLSFHTAAQRDSKIQVQIGEEARKETTAMKAIAVVTMTFLPATFVSSIFSMSFFHFEPSKSDGKGSFIVSNKFWVYWVLAAPLSTAALGLWTFWNRSIMEVTRYSVAWIAPLPLELTAAKAVLDEDYGELYIGEYIYYGGKIGQHYVVMAVQSRMGTDAASDLAARMRNAFRNIECFVVVGIGGGVPRYGFAGAPSKIVLGDVVVSYPTGSYGGVVRYDFGAWTDKGLQIGGHINSPPPHLLTAVNFLRTRHSNSGTRIPVILKNMRSNIYNDRQNFEDQGAAWDRLFQDDCSHPEQCQNENCEDCCDLSRSQLRSQRGIEAAREIDGPKIHYGNIGSSNQLQISAYTRNQLHEQLGVICFEMEGAGVIQTHPCLVIRGVCDYSDSHKNKKWQPYAAATAAAYTKEFLEVLSANNFASIPLVNQIRESDQSGEEDTMVHFNRYAQAMKKFYNLYAIWTPDYASRIKPGVCGYFDSQGDWNSIANILQIKDGDKDLTKLTSTPEVQEKAQGRWEPVVSDGVKWRRVRLDAPVTIPDTDAEFPFSLDFDSEKNYSAVLLTGPRILGKYIEHPKATFHHWCMQNYSSITERFLDAKDHGLWIITKVFETPRCAISSWSGNQRSCSLYLGAGAFVNNSLTLKGAVRQRDNGALWRVFPESQTDGMVESLVVFVGGLRYTDSSFGPRQVPVTAPLRGSGDIENFSINRGGEPVEVACEDWNAE</sequence>
<keyword evidence="4 5" id="KW-0472">Membrane</keyword>
<gene>
    <name evidence="6" type="ORF">FGG08_005605</name>
</gene>
<dbReference type="PANTHER" id="PTHR46082">
    <property type="entry name" value="ATP/GTP-BINDING PROTEIN-RELATED"/>
    <property type="match status" value="1"/>
</dbReference>
<dbReference type="Gene3D" id="3.40.50.1580">
    <property type="entry name" value="Nucleoside phosphorylase domain"/>
    <property type="match status" value="1"/>
</dbReference>
<evidence type="ECO:0000256" key="1">
    <source>
        <dbReference type="ARBA" id="ARBA00004141"/>
    </source>
</evidence>
<dbReference type="SUPFAM" id="SSF53167">
    <property type="entry name" value="Purine and uridine phosphorylases"/>
    <property type="match status" value="1"/>
</dbReference>
<dbReference type="GO" id="GO:0009116">
    <property type="term" value="P:nucleoside metabolic process"/>
    <property type="evidence" value="ECO:0007669"/>
    <property type="project" value="InterPro"/>
</dbReference>
<proteinExistence type="predicted"/>
<keyword evidence="3 5" id="KW-1133">Transmembrane helix</keyword>
<evidence type="ECO:0000313" key="7">
    <source>
        <dbReference type="Proteomes" id="UP000698800"/>
    </source>
</evidence>
<feature type="transmembrane region" description="Helical" evidence="5">
    <location>
        <begin position="167"/>
        <end position="190"/>
    </location>
</feature>
<dbReference type="Pfam" id="PF01544">
    <property type="entry name" value="CorA"/>
    <property type="match status" value="1"/>
</dbReference>
<dbReference type="GO" id="GO:0016020">
    <property type="term" value="C:membrane"/>
    <property type="evidence" value="ECO:0007669"/>
    <property type="project" value="UniProtKB-SubCell"/>
</dbReference>